<sequence length="221" mass="24293">MDPLLPTDLDTSDQTLSATGKLDCSPYSPTCIHYNPFMLAALLAGVSALVFICVLVVYMVRAHHKKKAQHQRRASHILPLYLGSGRDGGADMGGDVQLRRLSRRASMPLPMHVHRTHSGTAEVEGSPRSTGSSDTVIRHEMSPDGRHWVSRMRDDGSIVVLYGPSRVVVTGNDDTVVRDEVSHSRAPVRSESVDTLPKYEEVQTEGEWKKERLSGRVGIAV</sequence>
<dbReference type="AlphaFoldDB" id="A0A9P6G8L5"/>
<proteinExistence type="predicted"/>
<dbReference type="OrthoDB" id="414698at2759"/>
<evidence type="ECO:0000256" key="2">
    <source>
        <dbReference type="SAM" id="Phobius"/>
    </source>
</evidence>
<evidence type="ECO:0000313" key="4">
    <source>
        <dbReference type="Proteomes" id="UP000756921"/>
    </source>
</evidence>
<keyword evidence="4" id="KW-1185">Reference proteome</keyword>
<feature type="region of interest" description="Disordered" evidence="1">
    <location>
        <begin position="116"/>
        <end position="139"/>
    </location>
</feature>
<comment type="caution">
    <text evidence="3">The sequence shown here is derived from an EMBL/GenBank/DDBJ whole genome shotgun (WGS) entry which is preliminary data.</text>
</comment>
<keyword evidence="2" id="KW-0472">Membrane</keyword>
<keyword evidence="2" id="KW-1133">Transmembrane helix</keyword>
<organism evidence="3 4">
    <name type="scientific">Paraphaeosphaeria minitans</name>
    <dbReference type="NCBI Taxonomy" id="565426"/>
    <lineage>
        <taxon>Eukaryota</taxon>
        <taxon>Fungi</taxon>
        <taxon>Dikarya</taxon>
        <taxon>Ascomycota</taxon>
        <taxon>Pezizomycotina</taxon>
        <taxon>Dothideomycetes</taxon>
        <taxon>Pleosporomycetidae</taxon>
        <taxon>Pleosporales</taxon>
        <taxon>Massarineae</taxon>
        <taxon>Didymosphaeriaceae</taxon>
        <taxon>Paraphaeosphaeria</taxon>
    </lineage>
</organism>
<gene>
    <name evidence="3" type="ORF">PMIN01_10802</name>
</gene>
<evidence type="ECO:0000256" key="1">
    <source>
        <dbReference type="SAM" id="MobiDB-lite"/>
    </source>
</evidence>
<name>A0A9P6G8L5_9PLEO</name>
<reference evidence="3" key="1">
    <citation type="journal article" date="2020" name="Mol. Plant Microbe Interact.">
        <title>Genome Sequence of the Biocontrol Agent Coniothyrium minitans strain Conio (IMI 134523).</title>
        <authorList>
            <person name="Patel D."/>
            <person name="Shittu T.A."/>
            <person name="Baroncelli R."/>
            <person name="Muthumeenakshi S."/>
            <person name="Osborne T.H."/>
            <person name="Janganan T.K."/>
            <person name="Sreenivasaprasad S."/>
        </authorList>
    </citation>
    <scope>NUCLEOTIDE SEQUENCE</scope>
    <source>
        <strain evidence="3">Conio</strain>
    </source>
</reference>
<accession>A0A9P6G8L5</accession>
<dbReference type="EMBL" id="WJXW01000013">
    <property type="protein sequence ID" value="KAF9730844.1"/>
    <property type="molecule type" value="Genomic_DNA"/>
</dbReference>
<keyword evidence="2" id="KW-0812">Transmembrane</keyword>
<dbReference type="Proteomes" id="UP000756921">
    <property type="component" value="Unassembled WGS sequence"/>
</dbReference>
<protein>
    <submittedName>
        <fullName evidence="3">Uncharacterized protein</fullName>
    </submittedName>
</protein>
<feature type="transmembrane region" description="Helical" evidence="2">
    <location>
        <begin position="37"/>
        <end position="60"/>
    </location>
</feature>
<evidence type="ECO:0000313" key="3">
    <source>
        <dbReference type="EMBL" id="KAF9730844.1"/>
    </source>
</evidence>